<comment type="caution">
    <text evidence="1">The sequence shown here is derived from an EMBL/GenBank/DDBJ whole genome shotgun (WGS) entry which is preliminary data.</text>
</comment>
<gene>
    <name evidence="1" type="ORF">HK097_004217</name>
</gene>
<proteinExistence type="predicted"/>
<dbReference type="Proteomes" id="UP001212841">
    <property type="component" value="Unassembled WGS sequence"/>
</dbReference>
<organism evidence="1 2">
    <name type="scientific">Rhizophlyctis rosea</name>
    <dbReference type="NCBI Taxonomy" id="64517"/>
    <lineage>
        <taxon>Eukaryota</taxon>
        <taxon>Fungi</taxon>
        <taxon>Fungi incertae sedis</taxon>
        <taxon>Chytridiomycota</taxon>
        <taxon>Chytridiomycota incertae sedis</taxon>
        <taxon>Chytridiomycetes</taxon>
        <taxon>Rhizophlyctidales</taxon>
        <taxon>Rhizophlyctidaceae</taxon>
        <taxon>Rhizophlyctis</taxon>
    </lineage>
</organism>
<dbReference type="Gene3D" id="1.20.5.170">
    <property type="match status" value="1"/>
</dbReference>
<accession>A0AAD5S3I1</accession>
<reference evidence="1" key="1">
    <citation type="submission" date="2020-05" db="EMBL/GenBank/DDBJ databases">
        <title>Phylogenomic resolution of chytrid fungi.</title>
        <authorList>
            <person name="Stajich J.E."/>
            <person name="Amses K."/>
            <person name="Simmons R."/>
            <person name="Seto K."/>
            <person name="Myers J."/>
            <person name="Bonds A."/>
            <person name="Quandt C.A."/>
            <person name="Barry K."/>
            <person name="Liu P."/>
            <person name="Grigoriev I."/>
            <person name="Longcore J.E."/>
            <person name="James T.Y."/>
        </authorList>
    </citation>
    <scope>NUCLEOTIDE SEQUENCE</scope>
    <source>
        <strain evidence="1">JEL0318</strain>
    </source>
</reference>
<keyword evidence="2" id="KW-1185">Reference proteome</keyword>
<protein>
    <submittedName>
        <fullName evidence="1">Uncharacterized protein</fullName>
    </submittedName>
</protein>
<dbReference type="EMBL" id="JADGJD010002050">
    <property type="protein sequence ID" value="KAJ3035421.1"/>
    <property type="molecule type" value="Genomic_DNA"/>
</dbReference>
<evidence type="ECO:0000313" key="2">
    <source>
        <dbReference type="Proteomes" id="UP001212841"/>
    </source>
</evidence>
<evidence type="ECO:0000313" key="1">
    <source>
        <dbReference type="EMBL" id="KAJ3035421.1"/>
    </source>
</evidence>
<name>A0AAD5S3I1_9FUNG</name>
<sequence>MDPALRKELSELFDEKLKPLENAVASLKGDVDSLKGDVASLKGDVASLKGDVDSLKGDVDSLKKDVERNTTALTNLDERSKTDQKELQRRLGHIYELSLRQVLRQQHGEDFARSFTTEDLDGVASGFEYDLKMRLLEIDKHFKKPNVKEEPPHWLPTAHEQLAKYLSIPTGDANKRQQYILETRRFAILLITAHCIKQTQPWFAADDVPLRSQLEIDVRGECTVDFRQVTVDVGEIKSSASILSMDKACRQLSLTMAVLCYGYFNCQIGEVSFLLLKGHIFGPRQLKDCKAWWPNSVQADFPSRSSGKCLLDVRPLVV</sequence>
<dbReference type="AlphaFoldDB" id="A0AAD5S3I1"/>